<accession>A0ABR3TRN8</accession>
<dbReference type="SUPFAM" id="SSF56399">
    <property type="entry name" value="ADP-ribosylation"/>
    <property type="match status" value="1"/>
</dbReference>
<evidence type="ECO:0000313" key="2">
    <source>
        <dbReference type="Proteomes" id="UP001521184"/>
    </source>
</evidence>
<dbReference type="InterPro" id="IPR009297">
    <property type="entry name" value="DUF952"/>
</dbReference>
<gene>
    <name evidence="1" type="ORF">SLS58_005057</name>
</gene>
<keyword evidence="2" id="KW-1185">Reference proteome</keyword>
<dbReference type="EMBL" id="JAKEKT020000029">
    <property type="protein sequence ID" value="KAL1643088.1"/>
    <property type="molecule type" value="Genomic_DNA"/>
</dbReference>
<organism evidence="1 2">
    <name type="scientific">Diplodia intermedia</name>
    <dbReference type="NCBI Taxonomy" id="856260"/>
    <lineage>
        <taxon>Eukaryota</taxon>
        <taxon>Fungi</taxon>
        <taxon>Dikarya</taxon>
        <taxon>Ascomycota</taxon>
        <taxon>Pezizomycotina</taxon>
        <taxon>Dothideomycetes</taxon>
        <taxon>Dothideomycetes incertae sedis</taxon>
        <taxon>Botryosphaeriales</taxon>
        <taxon>Botryosphaeriaceae</taxon>
        <taxon>Diplodia</taxon>
    </lineage>
</organism>
<evidence type="ECO:0000313" key="1">
    <source>
        <dbReference type="EMBL" id="KAL1643088.1"/>
    </source>
</evidence>
<protein>
    <recommendedName>
        <fullName evidence="3">DUF952 domain-containing protein</fullName>
    </recommendedName>
</protein>
<proteinExistence type="predicted"/>
<dbReference type="Pfam" id="PF06108">
    <property type="entry name" value="DUF952"/>
    <property type="match status" value="1"/>
</dbReference>
<dbReference type="PANTHER" id="PTHR34129:SF1">
    <property type="entry name" value="DUF952 DOMAIN-CONTAINING PROTEIN"/>
    <property type="match status" value="1"/>
</dbReference>
<reference evidence="1 2" key="1">
    <citation type="journal article" date="2023" name="Plant Dis.">
        <title>First Report of Diplodia intermedia Causing Canker and Dieback Diseases on Apple Trees in Canada.</title>
        <authorList>
            <person name="Ellouze W."/>
            <person name="Ilyukhin E."/>
            <person name="Sulman M."/>
            <person name="Ali S."/>
        </authorList>
    </citation>
    <scope>NUCLEOTIDE SEQUENCE [LARGE SCALE GENOMIC DNA]</scope>
    <source>
        <strain evidence="1 2">M45-28</strain>
    </source>
</reference>
<dbReference type="Proteomes" id="UP001521184">
    <property type="component" value="Unassembled WGS sequence"/>
</dbReference>
<name>A0ABR3TRN8_9PEZI</name>
<evidence type="ECO:0008006" key="3">
    <source>
        <dbReference type="Google" id="ProtNLM"/>
    </source>
</evidence>
<dbReference type="Gene3D" id="3.20.170.20">
    <property type="entry name" value="Protein of unknown function DUF952"/>
    <property type="match status" value="1"/>
</dbReference>
<dbReference type="PANTHER" id="PTHR34129">
    <property type="entry name" value="BLR1139 PROTEIN"/>
    <property type="match status" value="1"/>
</dbReference>
<comment type="caution">
    <text evidence="1">The sequence shown here is derived from an EMBL/GenBank/DDBJ whole genome shotgun (WGS) entry which is preliminary data.</text>
</comment>
<sequence>MAANHHPTTAYKILTAPQWAGWQQHAAGRFAGAGIDLADGYIHLSTASTAGETFDRYFSDQTDLVVVEVDLTKLQGEEGEDAVVLKWEESRGGALFPHVYGKAGIPLAAVKRRWGK</sequence>